<proteinExistence type="predicted"/>
<feature type="region of interest" description="Disordered" evidence="1">
    <location>
        <begin position="64"/>
        <end position="101"/>
    </location>
</feature>
<name>A0ABN8IBW5_9NEOP</name>
<feature type="transmembrane region" description="Helical" evidence="2">
    <location>
        <begin position="37"/>
        <end position="56"/>
    </location>
</feature>
<evidence type="ECO:0000313" key="3">
    <source>
        <dbReference type="EMBL" id="CAH2050050.1"/>
    </source>
</evidence>
<evidence type="ECO:0000256" key="1">
    <source>
        <dbReference type="SAM" id="MobiDB-lite"/>
    </source>
</evidence>
<feature type="non-terminal residue" evidence="3">
    <location>
        <position position="115"/>
    </location>
</feature>
<dbReference type="EMBL" id="OW152814">
    <property type="protein sequence ID" value="CAH2050050.1"/>
    <property type="molecule type" value="Genomic_DNA"/>
</dbReference>
<gene>
    <name evidence="3" type="ORF">IPOD504_LOCUS7203</name>
</gene>
<protein>
    <submittedName>
        <fullName evidence="3">Uncharacterized protein</fullName>
    </submittedName>
</protein>
<keyword evidence="2" id="KW-0472">Membrane</keyword>
<evidence type="ECO:0000313" key="4">
    <source>
        <dbReference type="Proteomes" id="UP000837857"/>
    </source>
</evidence>
<organism evidence="3 4">
    <name type="scientific">Iphiclides podalirius</name>
    <name type="common">scarce swallowtail</name>
    <dbReference type="NCBI Taxonomy" id="110791"/>
    <lineage>
        <taxon>Eukaryota</taxon>
        <taxon>Metazoa</taxon>
        <taxon>Ecdysozoa</taxon>
        <taxon>Arthropoda</taxon>
        <taxon>Hexapoda</taxon>
        <taxon>Insecta</taxon>
        <taxon>Pterygota</taxon>
        <taxon>Neoptera</taxon>
        <taxon>Endopterygota</taxon>
        <taxon>Lepidoptera</taxon>
        <taxon>Glossata</taxon>
        <taxon>Ditrysia</taxon>
        <taxon>Papilionoidea</taxon>
        <taxon>Papilionidae</taxon>
        <taxon>Papilioninae</taxon>
        <taxon>Iphiclides</taxon>
    </lineage>
</organism>
<keyword evidence="2" id="KW-1133">Transmembrane helix</keyword>
<accession>A0ABN8IBW5</accession>
<dbReference type="Proteomes" id="UP000837857">
    <property type="component" value="Chromosome 2"/>
</dbReference>
<evidence type="ECO:0000256" key="2">
    <source>
        <dbReference type="SAM" id="Phobius"/>
    </source>
</evidence>
<keyword evidence="4" id="KW-1185">Reference proteome</keyword>
<sequence>MRWMLNAESFGWGTPEYNGATIAGHVPEQLVLWSLHYLYYTVFIRIGLTFYVKSLLHTTKHSHTHIRSGGRSWGDNVSSHPALNSRPPLSTPPHSLPNPPATVKAGAYLANEYLI</sequence>
<feature type="compositionally biased region" description="Pro residues" evidence="1">
    <location>
        <begin position="89"/>
        <end position="100"/>
    </location>
</feature>
<keyword evidence="2" id="KW-0812">Transmembrane</keyword>
<reference evidence="3" key="1">
    <citation type="submission" date="2022-03" db="EMBL/GenBank/DDBJ databases">
        <authorList>
            <person name="Martin H S."/>
        </authorList>
    </citation>
    <scope>NUCLEOTIDE SEQUENCE</scope>
</reference>